<organism evidence="3 4">
    <name type="scientific">Niveispirillum cyanobacteriorum</name>
    <dbReference type="NCBI Taxonomy" id="1612173"/>
    <lineage>
        <taxon>Bacteria</taxon>
        <taxon>Pseudomonadati</taxon>
        <taxon>Pseudomonadota</taxon>
        <taxon>Alphaproteobacteria</taxon>
        <taxon>Rhodospirillales</taxon>
        <taxon>Azospirillaceae</taxon>
        <taxon>Niveispirillum</taxon>
    </lineage>
</organism>
<dbReference type="InterPro" id="IPR020025">
    <property type="entry name" value="PseB"/>
</dbReference>
<dbReference type="Pfam" id="PF02719">
    <property type="entry name" value="Polysacc_synt_2"/>
    <property type="match status" value="1"/>
</dbReference>
<accession>A0A2K9NG09</accession>
<dbReference type="InterPro" id="IPR003869">
    <property type="entry name" value="Polysac_CapD-like"/>
</dbReference>
<keyword evidence="4" id="KW-1185">Reference proteome</keyword>
<dbReference type="AlphaFoldDB" id="A0A2K9NG09"/>
<dbReference type="SUPFAM" id="SSF51735">
    <property type="entry name" value="NAD(P)-binding Rossmann-fold domains"/>
    <property type="match status" value="1"/>
</dbReference>
<protein>
    <submittedName>
        <fullName evidence="3">UDP-N-acetylglucosamine 4,6-dehydratase (Inverting)</fullName>
    </submittedName>
</protein>
<dbReference type="PANTHER" id="PTHR43318:SF2">
    <property type="entry name" value="UDP-N-ACETYLGLUCOSAMINE 4,6-DEHYDRATASE (INVERTING)"/>
    <property type="match status" value="1"/>
</dbReference>
<dbReference type="Proteomes" id="UP000234752">
    <property type="component" value="Chromosome eg_2"/>
</dbReference>
<dbReference type="Gene3D" id="3.40.50.720">
    <property type="entry name" value="NAD(P)-binding Rossmann-like Domain"/>
    <property type="match status" value="1"/>
</dbReference>
<evidence type="ECO:0000313" key="3">
    <source>
        <dbReference type="EMBL" id="AUN32064.1"/>
    </source>
</evidence>
<dbReference type="KEGG" id="ncb:C0V82_16725"/>
<dbReference type="OrthoDB" id="9803111at2"/>
<feature type="domain" description="Polysaccharide biosynthesis protein CapD-like" evidence="2">
    <location>
        <begin position="17"/>
        <end position="294"/>
    </location>
</feature>
<dbReference type="CDD" id="cd05237">
    <property type="entry name" value="UDP_invert_4-6DH_SDR_e"/>
    <property type="match status" value="1"/>
</dbReference>
<gene>
    <name evidence="3" type="primary">pseB</name>
    <name evidence="3" type="ORF">C0V82_16725</name>
</gene>
<dbReference type="PANTHER" id="PTHR43318">
    <property type="entry name" value="UDP-N-ACETYLGLUCOSAMINE 4,6-DEHYDRATASE"/>
    <property type="match status" value="1"/>
</dbReference>
<dbReference type="NCBIfam" id="TIGR03589">
    <property type="entry name" value="PseB"/>
    <property type="match status" value="1"/>
</dbReference>
<evidence type="ECO:0000313" key="4">
    <source>
        <dbReference type="Proteomes" id="UP000234752"/>
    </source>
</evidence>
<sequence>MSTEPTRAPALFKGASVLITGGTGSFGRQFTRFLLKHGKPRRLVIFSRDEFKQYEMQQQFADMDNRDVLRFFIGDVRDQQRLSMAMREIDYCVHAAALKHVPTAEYNPIECIRTNVNGAENVVQAALANKVKKVVALSTDKAASPVNLYGASKLASDKIFVAANNLSGSVGTRFAAVRYGNVVGSRGSVVPFFRKLIEDGAKELPITDDRMTRFWITLNKGVDFVATSFSMMQGGEIFVPKIPSMRIVDLAHTMAPTLPHRIVGIRPGEKLHEIMITEDDARQTVELPDRYIIEPAFKWWDRGPYAKQGATPVPDGFSYRSDTNPEWLSEDAMRALLERPS</sequence>
<dbReference type="EMBL" id="CP025612">
    <property type="protein sequence ID" value="AUN32064.1"/>
    <property type="molecule type" value="Genomic_DNA"/>
</dbReference>
<reference evidence="3 4" key="1">
    <citation type="submission" date="2017-12" db="EMBL/GenBank/DDBJ databases">
        <title>Genomes of bacteria within cyanobacterial aggregates.</title>
        <authorList>
            <person name="Cai H."/>
        </authorList>
    </citation>
    <scope>NUCLEOTIDE SEQUENCE [LARGE SCALE GENOMIC DNA]</scope>
    <source>
        <strain evidence="3 4">TH16</strain>
    </source>
</reference>
<evidence type="ECO:0000259" key="2">
    <source>
        <dbReference type="Pfam" id="PF02719"/>
    </source>
</evidence>
<comment type="similarity">
    <text evidence="1">Belongs to the polysaccharide synthase family.</text>
</comment>
<dbReference type="RefSeq" id="WP_102113615.1">
    <property type="nucleotide sequence ID" value="NZ_BMGN01000006.1"/>
</dbReference>
<dbReference type="InterPro" id="IPR051203">
    <property type="entry name" value="Polysaccharide_Synthase-Rel"/>
</dbReference>
<proteinExistence type="inferred from homology"/>
<dbReference type="InterPro" id="IPR036291">
    <property type="entry name" value="NAD(P)-bd_dom_sf"/>
</dbReference>
<name>A0A2K9NG09_9PROT</name>
<evidence type="ECO:0000256" key="1">
    <source>
        <dbReference type="ARBA" id="ARBA00007430"/>
    </source>
</evidence>